<evidence type="ECO:0000313" key="2">
    <source>
        <dbReference type="Proteomes" id="UP000595703"/>
    </source>
</evidence>
<dbReference type="AlphaFoldDB" id="A0A7U3UTK1"/>
<dbReference type="Pfam" id="PF18144">
    <property type="entry name" value="SMODS"/>
    <property type="match status" value="1"/>
</dbReference>
<proteinExistence type="predicted"/>
<dbReference type="KEGG" id="arev:RVR_4673"/>
<sequence>MGINEAFDSLQKTVDEDIAKTRLARERRDLFKEALRKEPDVLKTFGSGSLSRSTQLKPIHDVDIVVVYDPDEHPEWGSSGPSAQEALEYIRSQVNRLLSQSAGTHATVIRHTLVRNHAVKCFLDDIDDPEAFTVDVMAALRQPDGSLLIPEKLNARWVSANPEFLIDMVAGRQRDWSYFRPLVRLLKQWRLGVPVKGRVKSLVMEVLALQCLPESGNRAKGLKTFFTAAAVRVHEGVWDPAGLCGEIQPDLDRQGLSDALSEAADLADRACTAADEGNTDEALRLWQEIFGDDFPAPAVAPKRTGSTIGAPALLTARPIKDAPQG</sequence>
<name>A0A7U3UTK1_9ACTN</name>
<dbReference type="Proteomes" id="UP000595703">
    <property type="component" value="Chromosome"/>
</dbReference>
<dbReference type="InterPro" id="IPR043519">
    <property type="entry name" value="NT_sf"/>
</dbReference>
<evidence type="ECO:0008006" key="3">
    <source>
        <dbReference type="Google" id="ProtNLM"/>
    </source>
</evidence>
<organism evidence="1 2">
    <name type="scientific">Actinacidiphila reveromycinica</name>
    <dbReference type="NCBI Taxonomy" id="659352"/>
    <lineage>
        <taxon>Bacteria</taxon>
        <taxon>Bacillati</taxon>
        <taxon>Actinomycetota</taxon>
        <taxon>Actinomycetes</taxon>
        <taxon>Kitasatosporales</taxon>
        <taxon>Streptomycetaceae</taxon>
        <taxon>Actinacidiphila</taxon>
    </lineage>
</organism>
<reference evidence="1 2" key="3">
    <citation type="journal article" date="2011" name="Nat. Chem. Biol.">
        <title>Reveromycin A biosynthesis uses RevG and RevJ for stereospecific spiroacetal formation.</title>
        <authorList>
            <person name="Takahashi S."/>
            <person name="Toyoda A."/>
            <person name="Sekiyama Y."/>
            <person name="Takagi H."/>
            <person name="Nogawa T."/>
            <person name="Uramoto M."/>
            <person name="Suzuki R."/>
            <person name="Koshino H."/>
            <person name="Kumano T."/>
            <person name="Panthee S."/>
            <person name="Dairi T."/>
            <person name="Ishikawa J."/>
            <person name="Ikeda H."/>
            <person name="Sakaki Y."/>
            <person name="Osada H."/>
        </authorList>
    </citation>
    <scope>NUCLEOTIDE SEQUENCE [LARGE SCALE GENOMIC DNA]</scope>
    <source>
        <strain evidence="1 2">SN-593</strain>
    </source>
</reference>
<protein>
    <recommendedName>
        <fullName evidence="3">Nucleotidyltransferase</fullName>
    </recommendedName>
</protein>
<dbReference type="EMBL" id="AP018365">
    <property type="protein sequence ID" value="BBA98483.1"/>
    <property type="molecule type" value="Genomic_DNA"/>
</dbReference>
<dbReference type="RefSeq" id="WP_202234621.1">
    <property type="nucleotide sequence ID" value="NZ_AP018365.1"/>
</dbReference>
<reference evidence="1 2" key="1">
    <citation type="journal article" date="2010" name="J. Bacteriol.">
        <title>Biochemical characterization of a novel indole prenyltransferase from Streptomyces sp. SN-593.</title>
        <authorList>
            <person name="Takahashi S."/>
            <person name="Takagi H."/>
            <person name="Toyoda A."/>
            <person name="Uramoto M."/>
            <person name="Nogawa T."/>
            <person name="Ueki M."/>
            <person name="Sakaki Y."/>
            <person name="Osada H."/>
        </authorList>
    </citation>
    <scope>NUCLEOTIDE SEQUENCE [LARGE SCALE GENOMIC DNA]</scope>
    <source>
        <strain evidence="1 2">SN-593</strain>
    </source>
</reference>
<reference evidence="1 2" key="2">
    <citation type="journal article" date="2011" name="J. Antibiot.">
        <title>Furaquinocins I and J: novel polyketide isoprenoid hybrid compounds from Streptomyces reveromyceticus SN-593.</title>
        <authorList>
            <person name="Panthee S."/>
            <person name="Takahashi S."/>
            <person name="Takagi H."/>
            <person name="Nogawa T."/>
            <person name="Oowada E."/>
            <person name="Uramoto M."/>
            <person name="Osada H."/>
        </authorList>
    </citation>
    <scope>NUCLEOTIDE SEQUENCE [LARGE SCALE GENOMIC DNA]</scope>
    <source>
        <strain evidence="1 2">SN-593</strain>
    </source>
</reference>
<evidence type="ECO:0000313" key="1">
    <source>
        <dbReference type="EMBL" id="BBA98483.1"/>
    </source>
</evidence>
<accession>A0A7U3UTK1</accession>
<dbReference type="SUPFAM" id="SSF81301">
    <property type="entry name" value="Nucleotidyltransferase"/>
    <property type="match status" value="1"/>
</dbReference>
<reference evidence="1 2" key="4">
    <citation type="journal article" date="2020" name="Sci. Rep.">
        <title>beta-carboline chemical signals induce reveromycin production through a LuxR family regulator in Streptomyces sp. SN-593.</title>
        <authorList>
            <person name="Panthee S."/>
            <person name="Kito N."/>
            <person name="Hayashi T."/>
            <person name="Shimizu T."/>
            <person name="Ishikawa J."/>
            <person name="Hamamoto H."/>
            <person name="Osada H."/>
            <person name="Takahashi S."/>
        </authorList>
    </citation>
    <scope>NUCLEOTIDE SEQUENCE [LARGE SCALE GENOMIC DNA]</scope>
    <source>
        <strain evidence="1 2">SN-593</strain>
    </source>
</reference>
<keyword evidence="2" id="KW-1185">Reference proteome</keyword>
<gene>
    <name evidence="1" type="ORF">RVR_4673</name>
</gene>